<organism evidence="9 10">
    <name type="scientific">Taibaiella soli</name>
    <dbReference type="NCBI Taxonomy" id="1649169"/>
    <lineage>
        <taxon>Bacteria</taxon>
        <taxon>Pseudomonadati</taxon>
        <taxon>Bacteroidota</taxon>
        <taxon>Chitinophagia</taxon>
        <taxon>Chitinophagales</taxon>
        <taxon>Chitinophagaceae</taxon>
        <taxon>Taibaiella</taxon>
    </lineage>
</organism>
<dbReference type="Gene3D" id="3.30.565.10">
    <property type="entry name" value="Histidine kinase-like ATPase, C-terminal domain"/>
    <property type="match status" value="1"/>
</dbReference>
<keyword evidence="3" id="KW-0808">Transferase</keyword>
<dbReference type="Proteomes" id="UP000248745">
    <property type="component" value="Unassembled WGS sequence"/>
</dbReference>
<dbReference type="RefSeq" id="WP_110998611.1">
    <property type="nucleotide sequence ID" value="NZ_QKTW01000014.1"/>
</dbReference>
<evidence type="ECO:0000256" key="5">
    <source>
        <dbReference type="ARBA" id="ARBA00023012"/>
    </source>
</evidence>
<evidence type="ECO:0000256" key="3">
    <source>
        <dbReference type="ARBA" id="ARBA00022679"/>
    </source>
</evidence>
<proteinExistence type="predicted"/>
<dbReference type="Pfam" id="PF02518">
    <property type="entry name" value="HATPase_c"/>
    <property type="match status" value="1"/>
</dbReference>
<feature type="chain" id="PRO_5015924442" description="histidine kinase" evidence="7">
    <location>
        <begin position="25"/>
        <end position="624"/>
    </location>
</feature>
<keyword evidence="6" id="KW-0812">Transmembrane</keyword>
<sequence>MKPSIRISICCFVLLLLWALPANAQLAEIGKLSSPSDSADALVYKLCSDYNTKKITAPEFITRADSLMVNAANRQSQPVLLALYKDVAWSDEQFRKSRIRYFFYSAVNELNNRNLGSAVFFYRKTLDYCSSPADIRFFLRSYVGLLMINGEIGNAAKGLEEYRHVLPLVDYICQRPQSWKMEELAENAILLSYGAGAYAGTGNVTEAKKSFSRLAILRRYADSVLPFLHSQAEKKHAYFIGYKYFLTSYQFRSFYRDEKGALADIRNAWTYSNKQGEDESDASLYIYSTLAQFFLAQHNTDSAAYYIHLFELQSTKERYRLKKHSQEQSYYLASLYTELNQAKGNLPRALFYARRASDIQDSIYQAMTLDYYNNLYAQTQAAYDKDQRIKTEIAKSRTEHFNFLLELFIFIVILAAVMLFYWNRLKQRQAIVQSKLNLARNIHDEIAPMLLYAKMLMKAESRKNGNVPIVPELDQQIGKTLEAVRMLAHELKSEEQYTVSDLGRFLQEQLKKNEKINGTEFSLSVEDGTKILSLYQFDHLKKIYAELIANTIKHAESTAISITIKLAGQKLCLNYSDNGKGLENVDGKGIGLDNIQERTRQLKGTFLLENNYPNGYKVTVEIPV</sequence>
<dbReference type="EMBL" id="QKTW01000014">
    <property type="protein sequence ID" value="PZF73332.1"/>
    <property type="molecule type" value="Genomic_DNA"/>
</dbReference>
<dbReference type="InterPro" id="IPR005467">
    <property type="entry name" value="His_kinase_dom"/>
</dbReference>
<gene>
    <name evidence="9" type="ORF">DN068_09190</name>
</gene>
<evidence type="ECO:0000256" key="2">
    <source>
        <dbReference type="ARBA" id="ARBA00012438"/>
    </source>
</evidence>
<evidence type="ECO:0000256" key="6">
    <source>
        <dbReference type="SAM" id="Phobius"/>
    </source>
</evidence>
<keyword evidence="6" id="KW-1133">Transmembrane helix</keyword>
<evidence type="ECO:0000313" key="9">
    <source>
        <dbReference type="EMBL" id="PZF73332.1"/>
    </source>
</evidence>
<dbReference type="AlphaFoldDB" id="A0A2W2AIC5"/>
<keyword evidence="5" id="KW-0902">Two-component regulatory system</keyword>
<keyword evidence="7" id="KW-0732">Signal</keyword>
<evidence type="ECO:0000256" key="4">
    <source>
        <dbReference type="ARBA" id="ARBA00022777"/>
    </source>
</evidence>
<keyword evidence="4" id="KW-0418">Kinase</keyword>
<dbReference type="InterPro" id="IPR003594">
    <property type="entry name" value="HATPase_dom"/>
</dbReference>
<dbReference type="OrthoDB" id="624449at2"/>
<comment type="catalytic activity">
    <reaction evidence="1">
        <text>ATP + protein L-histidine = ADP + protein N-phospho-L-histidine.</text>
        <dbReference type="EC" id="2.7.13.3"/>
    </reaction>
</comment>
<evidence type="ECO:0000256" key="1">
    <source>
        <dbReference type="ARBA" id="ARBA00000085"/>
    </source>
</evidence>
<name>A0A2W2AIC5_9BACT</name>
<protein>
    <recommendedName>
        <fullName evidence="2">histidine kinase</fullName>
        <ecNumber evidence="2">2.7.13.3</ecNumber>
    </recommendedName>
</protein>
<dbReference type="InterPro" id="IPR050482">
    <property type="entry name" value="Sensor_HK_TwoCompSys"/>
</dbReference>
<dbReference type="CDD" id="cd16917">
    <property type="entry name" value="HATPase_UhpB-NarQ-NarX-like"/>
    <property type="match status" value="1"/>
</dbReference>
<feature type="transmembrane region" description="Helical" evidence="6">
    <location>
        <begin position="403"/>
        <end position="422"/>
    </location>
</feature>
<dbReference type="PANTHER" id="PTHR24421">
    <property type="entry name" value="NITRATE/NITRITE SENSOR PROTEIN NARX-RELATED"/>
    <property type="match status" value="1"/>
</dbReference>
<comment type="caution">
    <text evidence="9">The sequence shown here is derived from an EMBL/GenBank/DDBJ whole genome shotgun (WGS) entry which is preliminary data.</text>
</comment>
<dbReference type="InterPro" id="IPR036890">
    <property type="entry name" value="HATPase_C_sf"/>
</dbReference>
<keyword evidence="10" id="KW-1185">Reference proteome</keyword>
<reference evidence="9 10" key="1">
    <citation type="submission" date="2018-06" db="EMBL/GenBank/DDBJ databases">
        <title>Mucibacter soli gen. nov., sp. nov., a new member of the family Chitinophagaceae producing mucin.</title>
        <authorList>
            <person name="Kim M.-K."/>
            <person name="Park S."/>
            <person name="Kim T.-S."/>
            <person name="Joung Y."/>
            <person name="Han J.-H."/>
            <person name="Kim S.B."/>
        </authorList>
    </citation>
    <scope>NUCLEOTIDE SEQUENCE [LARGE SCALE GENOMIC DNA]</scope>
    <source>
        <strain evidence="9 10">R1-15</strain>
    </source>
</reference>
<feature type="signal peptide" evidence="7">
    <location>
        <begin position="1"/>
        <end position="24"/>
    </location>
</feature>
<accession>A0A2W2AIC5</accession>
<evidence type="ECO:0000256" key="7">
    <source>
        <dbReference type="SAM" id="SignalP"/>
    </source>
</evidence>
<keyword evidence="6" id="KW-0472">Membrane</keyword>
<dbReference type="GO" id="GO:0004673">
    <property type="term" value="F:protein histidine kinase activity"/>
    <property type="evidence" value="ECO:0007669"/>
    <property type="project" value="UniProtKB-EC"/>
</dbReference>
<dbReference type="PROSITE" id="PS50109">
    <property type="entry name" value="HIS_KIN"/>
    <property type="match status" value="1"/>
</dbReference>
<dbReference type="EC" id="2.7.13.3" evidence="2"/>
<evidence type="ECO:0000259" key="8">
    <source>
        <dbReference type="PROSITE" id="PS50109"/>
    </source>
</evidence>
<feature type="domain" description="Histidine kinase" evidence="8">
    <location>
        <begin position="437"/>
        <end position="624"/>
    </location>
</feature>
<dbReference type="SUPFAM" id="SSF55874">
    <property type="entry name" value="ATPase domain of HSP90 chaperone/DNA topoisomerase II/histidine kinase"/>
    <property type="match status" value="1"/>
</dbReference>
<dbReference type="GO" id="GO:0000160">
    <property type="term" value="P:phosphorelay signal transduction system"/>
    <property type="evidence" value="ECO:0007669"/>
    <property type="project" value="UniProtKB-KW"/>
</dbReference>
<evidence type="ECO:0000313" key="10">
    <source>
        <dbReference type="Proteomes" id="UP000248745"/>
    </source>
</evidence>
<dbReference type="PANTHER" id="PTHR24421:SF10">
    <property type="entry name" value="NITRATE_NITRITE SENSOR PROTEIN NARQ"/>
    <property type="match status" value="1"/>
</dbReference>